<dbReference type="InterPro" id="IPR000700">
    <property type="entry name" value="PAS-assoc_C"/>
</dbReference>
<protein>
    <submittedName>
        <fullName evidence="5">EAL domain-containing protein</fullName>
    </submittedName>
</protein>
<evidence type="ECO:0000259" key="2">
    <source>
        <dbReference type="PROSITE" id="PS50113"/>
    </source>
</evidence>
<feature type="domain" description="PAS" evidence="1">
    <location>
        <begin position="130"/>
        <end position="179"/>
    </location>
</feature>
<organism evidence="5 6">
    <name type="scientific">Marinobacter azerbaijanicus</name>
    <dbReference type="NCBI Taxonomy" id="3050455"/>
    <lineage>
        <taxon>Bacteria</taxon>
        <taxon>Pseudomonadati</taxon>
        <taxon>Pseudomonadota</taxon>
        <taxon>Gammaproteobacteria</taxon>
        <taxon>Pseudomonadales</taxon>
        <taxon>Marinobacteraceae</taxon>
        <taxon>Marinobacter</taxon>
    </lineage>
</organism>
<proteinExistence type="predicted"/>
<dbReference type="SUPFAM" id="SSF141868">
    <property type="entry name" value="EAL domain-like"/>
    <property type="match status" value="1"/>
</dbReference>
<dbReference type="NCBIfam" id="TIGR00229">
    <property type="entry name" value="sensory_box"/>
    <property type="match status" value="2"/>
</dbReference>
<dbReference type="SUPFAM" id="SSF55785">
    <property type="entry name" value="PYP-like sensor domain (PAS domain)"/>
    <property type="match status" value="2"/>
</dbReference>
<dbReference type="Gene3D" id="3.30.450.20">
    <property type="entry name" value="PAS domain"/>
    <property type="match status" value="2"/>
</dbReference>
<feature type="domain" description="PAC" evidence="2">
    <location>
        <begin position="204"/>
        <end position="258"/>
    </location>
</feature>
<dbReference type="InterPro" id="IPR000160">
    <property type="entry name" value="GGDEF_dom"/>
</dbReference>
<evidence type="ECO:0000259" key="3">
    <source>
        <dbReference type="PROSITE" id="PS50883"/>
    </source>
</evidence>
<dbReference type="SMART" id="SM00267">
    <property type="entry name" value="GGDEF"/>
    <property type="match status" value="1"/>
</dbReference>
<dbReference type="PROSITE" id="PS50887">
    <property type="entry name" value="GGDEF"/>
    <property type="match status" value="1"/>
</dbReference>
<dbReference type="NCBIfam" id="TIGR00254">
    <property type="entry name" value="GGDEF"/>
    <property type="match status" value="1"/>
</dbReference>
<dbReference type="CDD" id="cd01949">
    <property type="entry name" value="GGDEF"/>
    <property type="match status" value="1"/>
</dbReference>
<dbReference type="InterPro" id="IPR035965">
    <property type="entry name" value="PAS-like_dom_sf"/>
</dbReference>
<dbReference type="Gene3D" id="3.20.20.450">
    <property type="entry name" value="EAL domain"/>
    <property type="match status" value="1"/>
</dbReference>
<dbReference type="PROSITE" id="PS50112">
    <property type="entry name" value="PAS"/>
    <property type="match status" value="2"/>
</dbReference>
<feature type="domain" description="GGDEF" evidence="4">
    <location>
        <begin position="290"/>
        <end position="423"/>
    </location>
</feature>
<feature type="domain" description="EAL" evidence="3">
    <location>
        <begin position="432"/>
        <end position="683"/>
    </location>
</feature>
<dbReference type="Pfam" id="PF00990">
    <property type="entry name" value="GGDEF"/>
    <property type="match status" value="1"/>
</dbReference>
<dbReference type="InterPro" id="IPR029787">
    <property type="entry name" value="Nucleotide_cyclase"/>
</dbReference>
<dbReference type="InterPro" id="IPR035919">
    <property type="entry name" value="EAL_sf"/>
</dbReference>
<dbReference type="InterPro" id="IPR052155">
    <property type="entry name" value="Biofilm_reg_signaling"/>
</dbReference>
<evidence type="ECO:0000313" key="6">
    <source>
        <dbReference type="Proteomes" id="UP001227964"/>
    </source>
</evidence>
<reference evidence="5 6" key="1">
    <citation type="submission" date="2023-06" db="EMBL/GenBank/DDBJ databases">
        <title>Marinobacter azerbaijanicus a moderately halophilic, isolated from Urmia Lake in Azerbaijan region of Iran.</title>
        <authorList>
            <person name="Sanchez-Porro C."/>
            <person name="Aghdam E.M."/>
            <person name="Saheb S.M."/>
            <person name="Tarhriz V."/>
            <person name="Kazemi E."/>
            <person name="Ammozegar M.A."/>
            <person name="Ventosa A."/>
            <person name="Hejazi M.S."/>
        </authorList>
    </citation>
    <scope>NUCLEOTIDE SEQUENCE [LARGE SCALE GENOMIC DNA]</scope>
    <source>
        <strain evidence="5 6">TBZ242</strain>
    </source>
</reference>
<dbReference type="RefSeq" id="WP_285391977.1">
    <property type="nucleotide sequence ID" value="NZ_JASSVS010000009.1"/>
</dbReference>
<comment type="caution">
    <text evidence="5">The sequence shown here is derived from an EMBL/GenBank/DDBJ whole genome shotgun (WGS) entry which is preliminary data.</text>
</comment>
<dbReference type="InterPro" id="IPR013767">
    <property type="entry name" value="PAS_fold"/>
</dbReference>
<feature type="domain" description="PAS" evidence="1">
    <location>
        <begin position="10"/>
        <end position="80"/>
    </location>
</feature>
<gene>
    <name evidence="5" type="ORF">QPM17_16285</name>
</gene>
<evidence type="ECO:0000259" key="4">
    <source>
        <dbReference type="PROSITE" id="PS50887"/>
    </source>
</evidence>
<dbReference type="Pfam" id="PF13426">
    <property type="entry name" value="PAS_9"/>
    <property type="match status" value="1"/>
</dbReference>
<dbReference type="InterPro" id="IPR000014">
    <property type="entry name" value="PAS"/>
</dbReference>
<dbReference type="Proteomes" id="UP001227964">
    <property type="component" value="Unassembled WGS sequence"/>
</dbReference>
<dbReference type="CDD" id="cd01948">
    <property type="entry name" value="EAL"/>
    <property type="match status" value="1"/>
</dbReference>
<sequence>MSLSHSHDYNEQHYRSLFTYNPDAVFTLNPAGEFVQINQAGCDLVKAKEEDIISQHYEMLIVADDLDRTRRHFEEALAGNHQRYETRIKNLHGDILQLDVLNIPIIVDGQVTGVHGQARDRTRERETEARLRILERSVEASSSGVTIVDATMPDLPLIYVNPAFERMTGYHAEEMIGRNCRILQGPDTNPVAIARIRSGLAALREVHTSLVNYRKDGSSFWNDLYIAPVRNTAGEVTHFIGIQTDISDRIRQEEVLTFQASHDSLTGLPNRIYLESHLEGICRRAQARQLVIHALFIDLDGFKPINDSLGHAFGDEILVQTARRLEAALPDDATLIRFGGDEFVALVPGPTDSQSVGRVADLILDQFSRPFLNEDVEITLSAAIGITTGTDAPDNSMLLIQHADMAMFEAKKLGGNNWQWFNQALDRRVQHEVALRQQLQQALTQNQFELFYQPLFNNDLSIIGVEALIRWQHPDRGYISPAEYIPLAERTGQILPISEWVMQEAFARAGELAKLGVPSISINLSPVQFHRHNLVKLLADLNRRHQLAPGQLCVEITENVFLKDPKDVIRQLREIRNMGIEVAIDDFGTGFSSLSYMRDMPVNRIKIDRTFVNGIISNERDAAITRGTLSMARELGMSVVAEGVETEEQFRLLQQFGCSGYQGFWYSRALSLADLQTFTNALDQRSKA</sequence>
<dbReference type="PROSITE" id="PS50883">
    <property type="entry name" value="EAL"/>
    <property type="match status" value="1"/>
</dbReference>
<dbReference type="PROSITE" id="PS50113">
    <property type="entry name" value="PAC"/>
    <property type="match status" value="1"/>
</dbReference>
<accession>A0ABT7IEW1</accession>
<dbReference type="Pfam" id="PF00989">
    <property type="entry name" value="PAS"/>
    <property type="match status" value="1"/>
</dbReference>
<keyword evidence="6" id="KW-1185">Reference proteome</keyword>
<dbReference type="InterPro" id="IPR001610">
    <property type="entry name" value="PAC"/>
</dbReference>
<dbReference type="Pfam" id="PF00563">
    <property type="entry name" value="EAL"/>
    <property type="match status" value="1"/>
</dbReference>
<dbReference type="SMART" id="SM00091">
    <property type="entry name" value="PAS"/>
    <property type="match status" value="2"/>
</dbReference>
<evidence type="ECO:0000259" key="1">
    <source>
        <dbReference type="PROSITE" id="PS50112"/>
    </source>
</evidence>
<dbReference type="EMBL" id="JASSVS010000009">
    <property type="protein sequence ID" value="MDL0432701.1"/>
    <property type="molecule type" value="Genomic_DNA"/>
</dbReference>
<name>A0ABT7IEW1_9GAMM</name>
<dbReference type="InterPro" id="IPR043128">
    <property type="entry name" value="Rev_trsase/Diguanyl_cyclase"/>
</dbReference>
<dbReference type="CDD" id="cd00130">
    <property type="entry name" value="PAS"/>
    <property type="match status" value="2"/>
</dbReference>
<dbReference type="PANTHER" id="PTHR44757:SF2">
    <property type="entry name" value="BIOFILM ARCHITECTURE MAINTENANCE PROTEIN MBAA"/>
    <property type="match status" value="1"/>
</dbReference>
<evidence type="ECO:0000313" key="5">
    <source>
        <dbReference type="EMBL" id="MDL0432701.1"/>
    </source>
</evidence>
<dbReference type="Gene3D" id="3.30.70.270">
    <property type="match status" value="1"/>
</dbReference>
<dbReference type="SUPFAM" id="SSF55073">
    <property type="entry name" value="Nucleotide cyclase"/>
    <property type="match status" value="1"/>
</dbReference>
<dbReference type="SMART" id="SM00052">
    <property type="entry name" value="EAL"/>
    <property type="match status" value="1"/>
</dbReference>
<dbReference type="InterPro" id="IPR001633">
    <property type="entry name" value="EAL_dom"/>
</dbReference>
<dbReference type="PANTHER" id="PTHR44757">
    <property type="entry name" value="DIGUANYLATE CYCLASE DGCP"/>
    <property type="match status" value="1"/>
</dbReference>
<dbReference type="SMART" id="SM00086">
    <property type="entry name" value="PAC"/>
    <property type="match status" value="2"/>
</dbReference>